<keyword evidence="4" id="KW-0418">Kinase</keyword>
<feature type="transmembrane region" description="Helical" evidence="1">
    <location>
        <begin position="47"/>
        <end position="66"/>
    </location>
</feature>
<dbReference type="InterPro" id="IPR050640">
    <property type="entry name" value="Bact_2-comp_sensor_kinase"/>
</dbReference>
<evidence type="ECO:0000256" key="1">
    <source>
        <dbReference type="SAM" id="Phobius"/>
    </source>
</evidence>
<dbReference type="EMBL" id="WAGX01000005">
    <property type="protein sequence ID" value="KAB1438454.1"/>
    <property type="molecule type" value="Genomic_DNA"/>
</dbReference>
<name>A0A7V7UCA4_9FIRM</name>
<dbReference type="PANTHER" id="PTHR34220:SF7">
    <property type="entry name" value="SENSOR HISTIDINE KINASE YPDA"/>
    <property type="match status" value="1"/>
</dbReference>
<dbReference type="AlphaFoldDB" id="A0A7V7UCA4"/>
<feature type="transmembrane region" description="Helical" evidence="1">
    <location>
        <begin position="12"/>
        <end position="35"/>
    </location>
</feature>
<dbReference type="Proteomes" id="UP000461768">
    <property type="component" value="Unassembled WGS sequence"/>
</dbReference>
<keyword evidence="1" id="KW-0812">Transmembrane</keyword>
<reference evidence="4 5" key="1">
    <citation type="submission" date="2019-09" db="EMBL/GenBank/DDBJ databases">
        <authorList>
            <person name="Valk L.C."/>
        </authorList>
    </citation>
    <scope>NUCLEOTIDE SEQUENCE [LARGE SCALE GENOMIC DNA]</scope>
    <source>
        <strain evidence="4">GalUA</strain>
    </source>
</reference>
<dbReference type="RefSeq" id="WP_151145915.1">
    <property type="nucleotide sequence ID" value="NZ_WAGX01000005.1"/>
</dbReference>
<accession>A0A7V7UCA4</accession>
<dbReference type="Pfam" id="PF06580">
    <property type="entry name" value="His_kinase"/>
    <property type="match status" value="1"/>
</dbReference>
<sequence length="343" mass="39289">MKKKYSGFQRRVILFSKISFAGLIAVSVSNVVLSICFVNEKLTQSGYTILLVLGCIFLGVLSLLFLQYVIKPIRVLEDTIETLNDESFDYKLDKDSLTDSLTRILDKYKSSIEREHAEIVLRQESEYAQLQSQINPHFLYNTLEVVRGQALIDDNYKIADMTEALAKYFRYNIGKDNDKVPLSEEIDNVYNYIKIQQYRFADKFSFHIYVHDDSKEYKNCMIPKMTLQPIVENAIFHGIEGKIGQGTIDLHIVTTEERLIVSVADDGIGMNEETLTQINQSLKKHAIVLNYSKKKKQNGIALENVNNRLKLLFGKEYGINISSTWMVGTEVEITIPKVLMEAN</sequence>
<dbReference type="InterPro" id="IPR003594">
    <property type="entry name" value="HATPase_dom"/>
</dbReference>
<dbReference type="InterPro" id="IPR036890">
    <property type="entry name" value="HATPase_C_sf"/>
</dbReference>
<dbReference type="GO" id="GO:0000155">
    <property type="term" value="F:phosphorelay sensor kinase activity"/>
    <property type="evidence" value="ECO:0007669"/>
    <property type="project" value="InterPro"/>
</dbReference>
<proteinExistence type="predicted"/>
<dbReference type="SUPFAM" id="SSF55874">
    <property type="entry name" value="ATPase domain of HSP90 chaperone/DNA topoisomerase II/histidine kinase"/>
    <property type="match status" value="1"/>
</dbReference>
<reference evidence="4 5" key="2">
    <citation type="submission" date="2020-02" db="EMBL/GenBank/DDBJ databases">
        <title>Candidatus Galacturonibacter soehngenii shows hetero-acetogenic catabolism of galacturonic acid but lacks a canonical carbon monoxide dehydrogenase/acetyl-CoA synthase complex.</title>
        <authorList>
            <person name="Diender M."/>
            <person name="Stouten G.R."/>
            <person name="Petersen J.F."/>
            <person name="Nielsen P.H."/>
            <person name="Dueholm M.S."/>
            <person name="Pronk J.T."/>
            <person name="Van Loosdrecht M.C.M."/>
        </authorList>
    </citation>
    <scope>NUCLEOTIDE SEQUENCE [LARGE SCALE GENOMIC DNA]</scope>
    <source>
        <strain evidence="4">GalUA</strain>
    </source>
</reference>
<dbReference type="OrthoDB" id="9809348at2"/>
<keyword evidence="4" id="KW-0808">Transferase</keyword>
<feature type="domain" description="Histidine kinase/HSP90-like ATPase" evidence="2">
    <location>
        <begin position="227"/>
        <end position="337"/>
    </location>
</feature>
<keyword evidence="1" id="KW-0472">Membrane</keyword>
<keyword evidence="1" id="KW-1133">Transmembrane helix</keyword>
<dbReference type="Pfam" id="PF02518">
    <property type="entry name" value="HATPase_c"/>
    <property type="match status" value="1"/>
</dbReference>
<evidence type="ECO:0000313" key="5">
    <source>
        <dbReference type="Proteomes" id="UP000461768"/>
    </source>
</evidence>
<evidence type="ECO:0000313" key="4">
    <source>
        <dbReference type="EMBL" id="KAB1438454.1"/>
    </source>
</evidence>
<comment type="caution">
    <text evidence="4">The sequence shown here is derived from an EMBL/GenBank/DDBJ whole genome shotgun (WGS) entry which is preliminary data.</text>
</comment>
<keyword evidence="5" id="KW-1185">Reference proteome</keyword>
<gene>
    <name evidence="4" type="ORF">F7O84_12995</name>
</gene>
<protein>
    <submittedName>
        <fullName evidence="4">Sensor histidine kinase</fullName>
    </submittedName>
</protein>
<dbReference type="InterPro" id="IPR010559">
    <property type="entry name" value="Sig_transdc_His_kin_internal"/>
</dbReference>
<dbReference type="GO" id="GO:0016020">
    <property type="term" value="C:membrane"/>
    <property type="evidence" value="ECO:0007669"/>
    <property type="project" value="InterPro"/>
</dbReference>
<feature type="domain" description="Signal transduction histidine kinase internal region" evidence="3">
    <location>
        <begin position="126"/>
        <end position="204"/>
    </location>
</feature>
<organism evidence="4 5">
    <name type="scientific">Candidatus Galacturonatibacter soehngenii</name>
    <dbReference type="NCBI Taxonomy" id="2307010"/>
    <lineage>
        <taxon>Bacteria</taxon>
        <taxon>Bacillati</taxon>
        <taxon>Bacillota</taxon>
        <taxon>Clostridia</taxon>
        <taxon>Lachnospirales</taxon>
        <taxon>Lachnospiraceae</taxon>
        <taxon>Candidatus Galacturonatibacter</taxon>
    </lineage>
</organism>
<evidence type="ECO:0000259" key="2">
    <source>
        <dbReference type="Pfam" id="PF02518"/>
    </source>
</evidence>
<dbReference type="PANTHER" id="PTHR34220">
    <property type="entry name" value="SENSOR HISTIDINE KINASE YPDA"/>
    <property type="match status" value="1"/>
</dbReference>
<evidence type="ECO:0000259" key="3">
    <source>
        <dbReference type="Pfam" id="PF06580"/>
    </source>
</evidence>
<dbReference type="Gene3D" id="3.30.565.10">
    <property type="entry name" value="Histidine kinase-like ATPase, C-terminal domain"/>
    <property type="match status" value="1"/>
</dbReference>